<name>A0ABN8QLD1_9CNID</name>
<evidence type="ECO:0000313" key="2">
    <source>
        <dbReference type="EMBL" id="CAH3164949.1"/>
    </source>
</evidence>
<gene>
    <name evidence="2" type="ORF">PLOB_00007037</name>
</gene>
<accession>A0ABN8QLD1</accession>
<protein>
    <submittedName>
        <fullName evidence="2">Uncharacterized protein</fullName>
    </submittedName>
</protein>
<proteinExistence type="predicted"/>
<organism evidence="2 3">
    <name type="scientific">Porites lobata</name>
    <dbReference type="NCBI Taxonomy" id="104759"/>
    <lineage>
        <taxon>Eukaryota</taxon>
        <taxon>Metazoa</taxon>
        <taxon>Cnidaria</taxon>
        <taxon>Anthozoa</taxon>
        <taxon>Hexacorallia</taxon>
        <taxon>Scleractinia</taxon>
        <taxon>Fungiina</taxon>
        <taxon>Poritidae</taxon>
        <taxon>Porites</taxon>
    </lineage>
</organism>
<sequence>TTLAWDNIDRLEETLSGEGTSHRVNRRAVQARHFGPHPLTEQPPGISKSKQRSVEPLDVVALPIYNAGERQGPKPRAYMTHLEETHPEAHEFLKYGGFSVQIGDQNPFGRVPVDQTCEETVNKDTQTAGGTKCFSLKAGAVSKYYI</sequence>
<evidence type="ECO:0000313" key="3">
    <source>
        <dbReference type="Proteomes" id="UP001159405"/>
    </source>
</evidence>
<keyword evidence="3" id="KW-1185">Reference proteome</keyword>
<comment type="caution">
    <text evidence="2">The sequence shown here is derived from an EMBL/GenBank/DDBJ whole genome shotgun (WGS) entry which is preliminary data.</text>
</comment>
<dbReference type="PANTHER" id="PTHR46704:SF9">
    <property type="entry name" value="BHLH DOMAIN-CONTAINING PROTEIN"/>
    <property type="match status" value="1"/>
</dbReference>
<dbReference type="Proteomes" id="UP001159405">
    <property type="component" value="Unassembled WGS sequence"/>
</dbReference>
<dbReference type="PANTHER" id="PTHR46704">
    <property type="entry name" value="CXC DOMAIN-CONTAINING PROTEIN-RELATED"/>
    <property type="match status" value="1"/>
</dbReference>
<feature type="non-terminal residue" evidence="2">
    <location>
        <position position="146"/>
    </location>
</feature>
<feature type="region of interest" description="Disordered" evidence="1">
    <location>
        <begin position="31"/>
        <end position="53"/>
    </location>
</feature>
<feature type="non-terminal residue" evidence="2">
    <location>
        <position position="1"/>
    </location>
</feature>
<reference evidence="2 3" key="1">
    <citation type="submission" date="2022-05" db="EMBL/GenBank/DDBJ databases">
        <authorList>
            <consortium name="Genoscope - CEA"/>
            <person name="William W."/>
        </authorList>
    </citation>
    <scope>NUCLEOTIDE SEQUENCE [LARGE SCALE GENOMIC DNA]</scope>
</reference>
<dbReference type="EMBL" id="CALNXK010000131">
    <property type="protein sequence ID" value="CAH3164949.1"/>
    <property type="molecule type" value="Genomic_DNA"/>
</dbReference>
<evidence type="ECO:0000256" key="1">
    <source>
        <dbReference type="SAM" id="MobiDB-lite"/>
    </source>
</evidence>